<accession>A0A6L8WC36</accession>
<dbReference type="SUPFAM" id="SSF103481">
    <property type="entry name" value="Multidrug resistance efflux transporter EmrE"/>
    <property type="match status" value="2"/>
</dbReference>
<keyword evidence="3 6" id="KW-0812">Transmembrane</keyword>
<feature type="transmembrane region" description="Helical" evidence="6">
    <location>
        <begin position="155"/>
        <end position="176"/>
    </location>
</feature>
<comment type="similarity">
    <text evidence="2">Belongs to the drug/metabolite transporter (DMT) superfamily. 10 TMS drug/metabolite exporter (DME) (TC 2.A.7.3) family.</text>
</comment>
<feature type="transmembrane region" description="Helical" evidence="6">
    <location>
        <begin position="188"/>
        <end position="210"/>
    </location>
</feature>
<keyword evidence="5 6" id="KW-0472">Membrane</keyword>
<evidence type="ECO:0000259" key="7">
    <source>
        <dbReference type="Pfam" id="PF00892"/>
    </source>
</evidence>
<dbReference type="InterPro" id="IPR037185">
    <property type="entry name" value="EmrE-like"/>
</dbReference>
<name>A0A6L8WC36_9PROT</name>
<evidence type="ECO:0000256" key="5">
    <source>
        <dbReference type="ARBA" id="ARBA00023136"/>
    </source>
</evidence>
<dbReference type="Proteomes" id="UP000476030">
    <property type="component" value="Unassembled WGS sequence"/>
</dbReference>
<comment type="subcellular location">
    <subcellularLocation>
        <location evidence="1">Membrane</location>
        <topology evidence="1">Multi-pass membrane protein</topology>
    </subcellularLocation>
</comment>
<protein>
    <submittedName>
        <fullName evidence="8">EamA family transporter</fullName>
    </submittedName>
</protein>
<feature type="transmembrane region" description="Helical" evidence="6">
    <location>
        <begin position="77"/>
        <end position="97"/>
    </location>
</feature>
<dbReference type="Pfam" id="PF00892">
    <property type="entry name" value="EamA"/>
    <property type="match status" value="2"/>
</dbReference>
<keyword evidence="9" id="KW-1185">Reference proteome</keyword>
<dbReference type="PANTHER" id="PTHR22911:SF6">
    <property type="entry name" value="SOLUTE CARRIER FAMILY 35 MEMBER G1"/>
    <property type="match status" value="1"/>
</dbReference>
<feature type="transmembrane region" description="Helical" evidence="6">
    <location>
        <begin position="48"/>
        <end position="65"/>
    </location>
</feature>
<feature type="transmembrane region" description="Helical" evidence="6">
    <location>
        <begin position="270"/>
        <end position="288"/>
    </location>
</feature>
<feature type="transmembrane region" description="Helical" evidence="6">
    <location>
        <begin position="103"/>
        <end position="124"/>
    </location>
</feature>
<dbReference type="AlphaFoldDB" id="A0A6L8WC36"/>
<feature type="transmembrane region" description="Helical" evidence="6">
    <location>
        <begin position="16"/>
        <end position="36"/>
    </location>
</feature>
<proteinExistence type="inferred from homology"/>
<evidence type="ECO:0000256" key="1">
    <source>
        <dbReference type="ARBA" id="ARBA00004141"/>
    </source>
</evidence>
<keyword evidence="4 6" id="KW-1133">Transmembrane helix</keyword>
<evidence type="ECO:0000256" key="2">
    <source>
        <dbReference type="ARBA" id="ARBA00009853"/>
    </source>
</evidence>
<organism evidence="8 9">
    <name type="scientific">Sneathiella litorea</name>
    <dbReference type="NCBI Taxonomy" id="2606216"/>
    <lineage>
        <taxon>Bacteria</taxon>
        <taxon>Pseudomonadati</taxon>
        <taxon>Pseudomonadota</taxon>
        <taxon>Alphaproteobacteria</taxon>
        <taxon>Sneathiellales</taxon>
        <taxon>Sneathiellaceae</taxon>
        <taxon>Sneathiella</taxon>
    </lineage>
</organism>
<feature type="transmembrane region" description="Helical" evidence="6">
    <location>
        <begin position="216"/>
        <end position="237"/>
    </location>
</feature>
<sequence length="296" mass="32331">MTASNLSAAEKHKNNLTGIMWMLIYTIAMSGMHAGVRHVSENVHPFETAFFRLVFGLIALTPFFYRHGFTVLKTKRLPMLCLRGVVNAGCMLGFFYALSIGPLAQVTALGFSATLFGIILAVFIFKEKVGLNRWTAIFIGFLGTIVILRPGFAEIGIESIVTLGAAFGWAVCMMIIKDLGRTESAETITAYMSLVMAPIVLIPALFFWTTPSLYDFAWLLAIGLMGGAGQLAMANALKYGEAQVVLPVEFSRLIWISLIAFFAFGEVPGVFLWIGGGMIIAATTYITIREGRAKRS</sequence>
<comment type="caution">
    <text evidence="8">The sequence shown here is derived from an EMBL/GenBank/DDBJ whole genome shotgun (WGS) entry which is preliminary data.</text>
</comment>
<dbReference type="RefSeq" id="WP_161316957.1">
    <property type="nucleotide sequence ID" value="NZ_WTUW01000009.1"/>
</dbReference>
<reference evidence="8 9" key="1">
    <citation type="submission" date="2019-12" db="EMBL/GenBank/DDBJ databases">
        <title>Snethiella sp. nov. sp. isolated from sea sand.</title>
        <authorList>
            <person name="Kim J."/>
            <person name="Jeong S.E."/>
            <person name="Jung H.S."/>
            <person name="Jeon C.O."/>
        </authorList>
    </citation>
    <scope>NUCLEOTIDE SEQUENCE [LARGE SCALE GENOMIC DNA]</scope>
    <source>
        <strain evidence="8 9">DP05</strain>
    </source>
</reference>
<feature type="transmembrane region" description="Helical" evidence="6">
    <location>
        <begin position="244"/>
        <end position="264"/>
    </location>
</feature>
<evidence type="ECO:0000256" key="6">
    <source>
        <dbReference type="SAM" id="Phobius"/>
    </source>
</evidence>
<gene>
    <name evidence="8" type="ORF">GQE98_16920</name>
</gene>
<dbReference type="EMBL" id="WTUW01000009">
    <property type="protein sequence ID" value="MZR32324.1"/>
    <property type="molecule type" value="Genomic_DNA"/>
</dbReference>
<evidence type="ECO:0000313" key="8">
    <source>
        <dbReference type="EMBL" id="MZR32324.1"/>
    </source>
</evidence>
<dbReference type="InterPro" id="IPR000620">
    <property type="entry name" value="EamA_dom"/>
</dbReference>
<evidence type="ECO:0000256" key="3">
    <source>
        <dbReference type="ARBA" id="ARBA00022692"/>
    </source>
</evidence>
<feature type="domain" description="EamA" evidence="7">
    <location>
        <begin position="160"/>
        <end position="287"/>
    </location>
</feature>
<evidence type="ECO:0000313" key="9">
    <source>
        <dbReference type="Proteomes" id="UP000476030"/>
    </source>
</evidence>
<dbReference type="PANTHER" id="PTHR22911">
    <property type="entry name" value="ACYL-MALONYL CONDENSING ENZYME-RELATED"/>
    <property type="match status" value="1"/>
</dbReference>
<feature type="domain" description="EamA" evidence="7">
    <location>
        <begin position="17"/>
        <end position="148"/>
    </location>
</feature>
<feature type="transmembrane region" description="Helical" evidence="6">
    <location>
        <begin position="131"/>
        <end position="149"/>
    </location>
</feature>
<evidence type="ECO:0000256" key="4">
    <source>
        <dbReference type="ARBA" id="ARBA00022989"/>
    </source>
</evidence>
<dbReference type="GO" id="GO:0016020">
    <property type="term" value="C:membrane"/>
    <property type="evidence" value="ECO:0007669"/>
    <property type="project" value="UniProtKB-SubCell"/>
</dbReference>